<feature type="chain" id="PRO_5009936344" evidence="2">
    <location>
        <begin position="25"/>
        <end position="482"/>
    </location>
</feature>
<feature type="region of interest" description="Disordered" evidence="1">
    <location>
        <begin position="58"/>
        <end position="78"/>
    </location>
</feature>
<name>A0A1N6H8E1_9PROT</name>
<dbReference type="InterPro" id="IPR023614">
    <property type="entry name" value="Porin_dom_sf"/>
</dbReference>
<keyword evidence="4" id="KW-1185">Reference proteome</keyword>
<dbReference type="SUPFAM" id="SSF56935">
    <property type="entry name" value="Porins"/>
    <property type="match status" value="1"/>
</dbReference>
<evidence type="ECO:0000256" key="1">
    <source>
        <dbReference type="SAM" id="MobiDB-lite"/>
    </source>
</evidence>
<feature type="signal peptide" evidence="2">
    <location>
        <begin position="1"/>
        <end position="24"/>
    </location>
</feature>
<accession>A0A1N6H8E1</accession>
<dbReference type="EMBL" id="FSRO01000001">
    <property type="protein sequence ID" value="SIO15937.1"/>
    <property type="molecule type" value="Genomic_DNA"/>
</dbReference>
<keyword evidence="2" id="KW-0732">Signal</keyword>
<dbReference type="AlphaFoldDB" id="A0A1N6H8E1"/>
<evidence type="ECO:0000313" key="4">
    <source>
        <dbReference type="Proteomes" id="UP000185062"/>
    </source>
</evidence>
<proteinExistence type="predicted"/>
<gene>
    <name evidence="3" type="ORF">SAMN02743940_1068</name>
</gene>
<sequence>MSFSKLILASIMLICVSLSFTAYAIDLYVDIETKQIYVEPGAGREHLGSFQRIEDSSINTSGEGATYSEQKAKSEETKIPQERLATMDTTKVSLGKDGLKFETSDGDFKFKLGGRIHADASFSSGDNFRDADGQRIEANDGTELRRGRMEFSGTFFRDWNFKSQVDFADNQVGVKDMFINYTGLDFIDIIVGEQKQAFSRELQESSNDMIFIERSVMNVLNESTVDRALGLNVSRRGRNWTGQVGIYGDTIAANKRKTRADEGWAVSSRVTFAPIMEESRVIHLGVAGNFREPNDAGEIADRPLQLASESTHMSNLNLISAGITDIKNIKMLGLEASGVMGPFSIGGEYTNTWIDRKNGESSLNFNGWYGEAAWTLTGESRNYKNGKFYKVIPAKNFSFTNGGMGAWELAVRYAEVDLNDNTFKGGKLSNLTIALNWYLNETVRLMAGYDKALKITDSPLTKSDGSKLDNLDTFMIRAQLAF</sequence>
<dbReference type="Gene3D" id="2.40.160.10">
    <property type="entry name" value="Porin"/>
    <property type="match status" value="1"/>
</dbReference>
<evidence type="ECO:0000256" key="2">
    <source>
        <dbReference type="SAM" id="SignalP"/>
    </source>
</evidence>
<feature type="compositionally biased region" description="Polar residues" evidence="1">
    <location>
        <begin position="58"/>
        <end position="69"/>
    </location>
</feature>
<reference evidence="3 4" key="1">
    <citation type="submission" date="2016-12" db="EMBL/GenBank/DDBJ databases">
        <authorList>
            <person name="Song W.-J."/>
            <person name="Kurnit D.M."/>
        </authorList>
    </citation>
    <scope>NUCLEOTIDE SEQUENCE [LARGE SCALE GENOMIC DNA]</scope>
    <source>
        <strain evidence="3 4">ATCC 49181</strain>
    </source>
</reference>
<dbReference type="STRING" id="44575.SAMN05216419_102028"/>
<dbReference type="Proteomes" id="UP000185062">
    <property type="component" value="Unassembled WGS sequence"/>
</dbReference>
<dbReference type="Pfam" id="PF07396">
    <property type="entry name" value="Porin_O_P"/>
    <property type="match status" value="1"/>
</dbReference>
<dbReference type="InterPro" id="IPR010870">
    <property type="entry name" value="Porin_O/P"/>
</dbReference>
<protein>
    <submittedName>
        <fullName evidence="3">Phosphate-selective porin OprO and OprP</fullName>
    </submittedName>
</protein>
<dbReference type="eggNOG" id="COG3746">
    <property type="taxonomic scope" value="Bacteria"/>
</dbReference>
<evidence type="ECO:0000313" key="3">
    <source>
        <dbReference type="EMBL" id="SIO15937.1"/>
    </source>
</evidence>
<organism evidence="3 4">
    <name type="scientific">Nitrosomonas cryotolerans ATCC 49181</name>
    <dbReference type="NCBI Taxonomy" id="1131553"/>
    <lineage>
        <taxon>Bacteria</taxon>
        <taxon>Pseudomonadati</taxon>
        <taxon>Pseudomonadota</taxon>
        <taxon>Betaproteobacteria</taxon>
        <taxon>Nitrosomonadales</taxon>
        <taxon>Nitrosomonadaceae</taxon>
        <taxon>Nitrosomonas</taxon>
    </lineage>
</organism>